<dbReference type="PANTHER" id="PTHR22854:SF2">
    <property type="entry name" value="INDOLE-3-GLYCEROL-PHOSPHATE SYNTHASE"/>
    <property type="match status" value="1"/>
</dbReference>
<keyword evidence="5 9" id="KW-0210">Decarboxylase</keyword>
<evidence type="ECO:0000256" key="4">
    <source>
        <dbReference type="ARBA" id="ARBA00022605"/>
    </source>
</evidence>
<keyword evidence="7 9" id="KW-0057">Aromatic amino acid biosynthesis</keyword>
<dbReference type="InterPro" id="IPR013785">
    <property type="entry name" value="Aldolase_TIM"/>
</dbReference>
<dbReference type="EMBL" id="AP019309">
    <property type="protein sequence ID" value="BBH27174.1"/>
    <property type="molecule type" value="Genomic_DNA"/>
</dbReference>
<dbReference type="UniPathway" id="UPA00035">
    <property type="reaction ID" value="UER00043"/>
</dbReference>
<dbReference type="SUPFAM" id="SSF51366">
    <property type="entry name" value="Ribulose-phoshate binding barrel"/>
    <property type="match status" value="1"/>
</dbReference>
<dbReference type="Proteomes" id="UP000268059">
    <property type="component" value="Chromosome"/>
</dbReference>
<gene>
    <name evidence="9 11" type="primary">trpC</name>
    <name evidence="11" type="ORF">SG0102_21080</name>
</gene>
<proteinExistence type="inferred from homology"/>
<keyword evidence="4 9" id="KW-0028">Amino-acid biosynthesis</keyword>
<keyword evidence="6 9" id="KW-0822">Tryptophan biosynthesis</keyword>
<evidence type="ECO:0000256" key="8">
    <source>
        <dbReference type="ARBA" id="ARBA00023239"/>
    </source>
</evidence>
<dbReference type="Pfam" id="PF00218">
    <property type="entry name" value="IGPS"/>
    <property type="match status" value="1"/>
</dbReference>
<dbReference type="RefSeq" id="WP_125119925.1">
    <property type="nucleotide sequence ID" value="NZ_AP019309.1"/>
</dbReference>
<evidence type="ECO:0000256" key="1">
    <source>
        <dbReference type="ARBA" id="ARBA00001633"/>
    </source>
</evidence>
<dbReference type="InterPro" id="IPR013798">
    <property type="entry name" value="Indole-3-glycerol_P_synth_dom"/>
</dbReference>
<evidence type="ECO:0000256" key="6">
    <source>
        <dbReference type="ARBA" id="ARBA00022822"/>
    </source>
</evidence>
<dbReference type="PROSITE" id="PS00614">
    <property type="entry name" value="IGPS"/>
    <property type="match status" value="1"/>
</dbReference>
<comment type="catalytic activity">
    <reaction evidence="1 9">
        <text>1-(2-carboxyphenylamino)-1-deoxy-D-ribulose 5-phosphate + H(+) = (1S,2R)-1-C-(indol-3-yl)glycerol 3-phosphate + CO2 + H2O</text>
        <dbReference type="Rhea" id="RHEA:23476"/>
        <dbReference type="ChEBI" id="CHEBI:15377"/>
        <dbReference type="ChEBI" id="CHEBI:15378"/>
        <dbReference type="ChEBI" id="CHEBI:16526"/>
        <dbReference type="ChEBI" id="CHEBI:58613"/>
        <dbReference type="ChEBI" id="CHEBI:58866"/>
        <dbReference type="EC" id="4.1.1.48"/>
    </reaction>
</comment>
<evidence type="ECO:0000256" key="7">
    <source>
        <dbReference type="ARBA" id="ARBA00023141"/>
    </source>
</evidence>
<protein>
    <recommendedName>
        <fullName evidence="9">Indole-3-glycerol phosphate synthase</fullName>
        <shortName evidence="9">IGPS</shortName>
        <ecNumber evidence="9">4.1.1.48</ecNumber>
    </recommendedName>
</protein>
<sequence>MILDDIVAKTKERVAAEKQVISLAEMKALAKAQPITDDFPFYKALSKKGLSYILEVKKASPSKGLIAPHFDYVAIAQNYEAIGADAISVLTEPDFFQGDIRYLKEITQNVSIPVLRKDFIIDEYMIYQAKANGASAILLITGILDDQTLKRYLDVAHQLGLSALVEARNETQVKRALASGARIIGVNNRDLRDFTVDIHNSLRYMELIPDDVVFVSESGIEKRAQTLACEEKGASAVLIGETFMKAPDQRAMLAALKGEET</sequence>
<evidence type="ECO:0000256" key="3">
    <source>
        <dbReference type="ARBA" id="ARBA00008737"/>
    </source>
</evidence>
<dbReference type="FunCoup" id="A0A3G9JWJ2">
    <property type="interactions" value="372"/>
</dbReference>
<dbReference type="InterPro" id="IPR045186">
    <property type="entry name" value="Indole-3-glycerol_P_synth"/>
</dbReference>
<dbReference type="Gene3D" id="3.20.20.70">
    <property type="entry name" value="Aldolase class I"/>
    <property type="match status" value="1"/>
</dbReference>
<name>A0A3G9JWJ2_9FIRM</name>
<feature type="domain" description="Indole-3-glycerol phosphate synthase" evidence="10">
    <location>
        <begin position="3"/>
        <end position="255"/>
    </location>
</feature>
<dbReference type="GO" id="GO:0000162">
    <property type="term" value="P:L-tryptophan biosynthetic process"/>
    <property type="evidence" value="ECO:0007669"/>
    <property type="project" value="UniProtKB-UniRule"/>
</dbReference>
<dbReference type="HAMAP" id="MF_00134_B">
    <property type="entry name" value="IGPS_B"/>
    <property type="match status" value="1"/>
</dbReference>
<dbReference type="GO" id="GO:0004640">
    <property type="term" value="F:phosphoribosylanthranilate isomerase activity"/>
    <property type="evidence" value="ECO:0007669"/>
    <property type="project" value="TreeGrafter"/>
</dbReference>
<evidence type="ECO:0000256" key="5">
    <source>
        <dbReference type="ARBA" id="ARBA00022793"/>
    </source>
</evidence>
<comment type="similarity">
    <text evidence="3 9">Belongs to the TrpC family.</text>
</comment>
<dbReference type="PANTHER" id="PTHR22854">
    <property type="entry name" value="TRYPTOPHAN BIOSYNTHESIS PROTEIN"/>
    <property type="match status" value="1"/>
</dbReference>
<accession>A0A3G9JWJ2</accession>
<dbReference type="InParanoid" id="A0A3G9JWJ2"/>
<dbReference type="OrthoDB" id="9804217at2"/>
<dbReference type="GO" id="GO:0004425">
    <property type="term" value="F:indole-3-glycerol-phosphate synthase activity"/>
    <property type="evidence" value="ECO:0007669"/>
    <property type="project" value="UniProtKB-UniRule"/>
</dbReference>
<comment type="pathway">
    <text evidence="2 9">Amino-acid biosynthesis; L-tryptophan biosynthesis; L-tryptophan from chorismate: step 4/5.</text>
</comment>
<evidence type="ECO:0000256" key="2">
    <source>
        <dbReference type="ARBA" id="ARBA00004696"/>
    </source>
</evidence>
<evidence type="ECO:0000259" key="10">
    <source>
        <dbReference type="Pfam" id="PF00218"/>
    </source>
</evidence>
<keyword evidence="12" id="KW-1185">Reference proteome</keyword>
<dbReference type="NCBIfam" id="NF001377">
    <property type="entry name" value="PRK00278.2-4"/>
    <property type="match status" value="1"/>
</dbReference>
<keyword evidence="8 9" id="KW-0456">Lyase</keyword>
<evidence type="ECO:0000313" key="12">
    <source>
        <dbReference type="Proteomes" id="UP000268059"/>
    </source>
</evidence>
<dbReference type="EC" id="4.1.1.48" evidence="9"/>
<dbReference type="CDD" id="cd00331">
    <property type="entry name" value="IGPS"/>
    <property type="match status" value="1"/>
</dbReference>
<evidence type="ECO:0000256" key="9">
    <source>
        <dbReference type="HAMAP-Rule" id="MF_00134"/>
    </source>
</evidence>
<dbReference type="AlphaFoldDB" id="A0A3G9JWJ2"/>
<dbReference type="FunFam" id="3.20.20.70:FF:000024">
    <property type="entry name" value="Indole-3-glycerol phosphate synthase"/>
    <property type="match status" value="1"/>
</dbReference>
<organism evidence="11 12">
    <name type="scientific">Intestinibaculum porci</name>
    <dbReference type="NCBI Taxonomy" id="2487118"/>
    <lineage>
        <taxon>Bacteria</taxon>
        <taxon>Bacillati</taxon>
        <taxon>Bacillota</taxon>
        <taxon>Erysipelotrichia</taxon>
        <taxon>Erysipelotrichales</taxon>
        <taxon>Erysipelotrichaceae</taxon>
        <taxon>Intestinibaculum</taxon>
    </lineage>
</organism>
<dbReference type="InterPro" id="IPR001468">
    <property type="entry name" value="Indole-3-GlycerolPSynthase_CS"/>
</dbReference>
<dbReference type="InterPro" id="IPR011060">
    <property type="entry name" value="RibuloseP-bd_barrel"/>
</dbReference>
<evidence type="ECO:0000313" key="11">
    <source>
        <dbReference type="EMBL" id="BBH27174.1"/>
    </source>
</evidence>
<reference evidence="11 12" key="1">
    <citation type="submission" date="2018-11" db="EMBL/GenBank/DDBJ databases">
        <title>Novel Erysipelotrichaceae bacterium isolated from small intestine of a swine.</title>
        <authorList>
            <person name="Kim J.S."/>
            <person name="Choe H."/>
            <person name="Lee Y.R."/>
            <person name="Kim K.M."/>
            <person name="Park D.S."/>
        </authorList>
    </citation>
    <scope>NUCLEOTIDE SEQUENCE [LARGE SCALE GENOMIC DNA]</scope>
    <source>
        <strain evidence="11 12">SG0102</strain>
    </source>
</reference>
<dbReference type="KEGG" id="ebm:SG0102_21080"/>